<evidence type="ECO:0000256" key="1">
    <source>
        <dbReference type="ARBA" id="ARBA00005021"/>
    </source>
</evidence>
<organism evidence="18 19">
    <name type="scientific">Flavimaricola marinus</name>
    <dbReference type="NCBI Taxonomy" id="1819565"/>
    <lineage>
        <taxon>Bacteria</taxon>
        <taxon>Pseudomonadati</taxon>
        <taxon>Pseudomonadota</taxon>
        <taxon>Alphaproteobacteria</taxon>
        <taxon>Rhodobacterales</taxon>
        <taxon>Paracoccaceae</taxon>
        <taxon>Flavimaricola</taxon>
    </lineage>
</organism>
<evidence type="ECO:0000256" key="6">
    <source>
        <dbReference type="ARBA" id="ARBA00013120"/>
    </source>
</evidence>
<reference evidence="18 19" key="1">
    <citation type="submission" date="2017-05" db="EMBL/GenBank/DDBJ databases">
        <authorList>
            <person name="Song R."/>
            <person name="Chenine A.L."/>
            <person name="Ruprecht R.M."/>
        </authorList>
    </citation>
    <scope>NUCLEOTIDE SEQUENCE [LARGE SCALE GENOMIC DNA]</scope>
    <source>
        <strain evidence="18 19">CECT 8899</strain>
    </source>
</reference>
<dbReference type="Pfam" id="PF02774">
    <property type="entry name" value="Semialdhyde_dhC"/>
    <property type="match status" value="1"/>
</dbReference>
<dbReference type="GO" id="GO:0051287">
    <property type="term" value="F:NAD binding"/>
    <property type="evidence" value="ECO:0007669"/>
    <property type="project" value="InterPro"/>
</dbReference>
<dbReference type="GO" id="GO:0046983">
    <property type="term" value="F:protein dimerization activity"/>
    <property type="evidence" value="ECO:0007669"/>
    <property type="project" value="InterPro"/>
</dbReference>
<dbReference type="CDD" id="cd18131">
    <property type="entry name" value="ASADH_C_bac_euk_like"/>
    <property type="match status" value="1"/>
</dbReference>
<evidence type="ECO:0000259" key="17">
    <source>
        <dbReference type="SMART" id="SM00859"/>
    </source>
</evidence>
<feature type="binding site" evidence="15">
    <location>
        <begin position="20"/>
        <end position="23"/>
    </location>
    <ligand>
        <name>NADP(+)</name>
        <dbReference type="ChEBI" id="CHEBI:58349"/>
    </ligand>
</feature>
<dbReference type="GO" id="GO:0004073">
    <property type="term" value="F:aspartate-semialdehyde dehydrogenase activity"/>
    <property type="evidence" value="ECO:0007669"/>
    <property type="project" value="UniProtKB-UniRule"/>
</dbReference>
<keyword evidence="10 15" id="KW-0220">Diaminopimelate biosynthesis</keyword>
<dbReference type="UniPathway" id="UPA00050">
    <property type="reaction ID" value="UER00463"/>
</dbReference>
<dbReference type="InterPro" id="IPR036291">
    <property type="entry name" value="NAD(P)-bd_dom_sf"/>
</dbReference>
<keyword evidence="7 15" id="KW-0028">Amino-acid biosynthesis</keyword>
<feature type="binding site" evidence="15">
    <location>
        <position position="326"/>
    </location>
    <ligand>
        <name>NADP(+)</name>
        <dbReference type="ChEBI" id="CHEBI:58349"/>
    </ligand>
</feature>
<feature type="binding site" evidence="15">
    <location>
        <position position="108"/>
    </location>
    <ligand>
        <name>phosphate</name>
        <dbReference type="ChEBI" id="CHEBI:43474"/>
    </ligand>
</feature>
<evidence type="ECO:0000256" key="3">
    <source>
        <dbReference type="ARBA" id="ARBA00005097"/>
    </source>
</evidence>
<accession>A0A238LAM4</accession>
<feature type="binding site" evidence="15">
    <location>
        <position position="244"/>
    </location>
    <ligand>
        <name>substrate</name>
    </ligand>
</feature>
<dbReference type="Proteomes" id="UP000201613">
    <property type="component" value="Unassembled WGS sequence"/>
</dbReference>
<evidence type="ECO:0000256" key="8">
    <source>
        <dbReference type="ARBA" id="ARBA00022697"/>
    </source>
</evidence>
<comment type="similarity">
    <text evidence="4 15">Belongs to the aspartate-semialdehyde dehydrogenase family.</text>
</comment>
<dbReference type="GO" id="GO:0009088">
    <property type="term" value="P:threonine biosynthetic process"/>
    <property type="evidence" value="ECO:0007669"/>
    <property type="project" value="UniProtKB-UniRule"/>
</dbReference>
<keyword evidence="19" id="KW-1185">Reference proteome</keyword>
<comment type="pathway">
    <text evidence="2 15">Amino-acid biosynthesis; L-lysine biosynthesis via DAP pathway; (S)-tetrahydrodipicolinate from L-aspartate: step 2/4.</text>
</comment>
<feature type="active site" description="Acyl-thioester intermediate" evidence="15 16">
    <location>
        <position position="137"/>
    </location>
</feature>
<dbReference type="AlphaFoldDB" id="A0A238LAM4"/>
<keyword evidence="12 15" id="KW-0457">Lysine biosynthesis</keyword>
<dbReference type="InterPro" id="IPR012080">
    <property type="entry name" value="Asp_semialdehyde_DH"/>
</dbReference>
<comment type="caution">
    <text evidence="15">Lacks conserved residue(s) required for the propagation of feature annotation.</text>
</comment>
<dbReference type="EMBL" id="FXZK01000001">
    <property type="protein sequence ID" value="SMY06632.1"/>
    <property type="molecule type" value="Genomic_DNA"/>
</dbReference>
<keyword evidence="9 15" id="KW-0521">NADP</keyword>
<feature type="active site" description="Proton acceptor" evidence="15 16">
    <location>
        <position position="251"/>
    </location>
</feature>
<dbReference type="SMART" id="SM00859">
    <property type="entry name" value="Semialdhyde_dh"/>
    <property type="match status" value="1"/>
</dbReference>
<dbReference type="SUPFAM" id="SSF55347">
    <property type="entry name" value="Glyceraldehyde-3-phosphate dehydrogenase-like, C-terminal domain"/>
    <property type="match status" value="1"/>
</dbReference>
<protein>
    <recommendedName>
        <fullName evidence="6 15">Aspartate-semialdehyde dehydrogenase</fullName>
        <shortName evidence="15">ASA dehydrogenase</shortName>
        <shortName evidence="15">ASADH</shortName>
        <ecNumber evidence="6 15">1.2.1.11</ecNumber>
    </recommendedName>
    <alternativeName>
        <fullName evidence="15">Aspartate-beta-semialdehyde dehydrogenase</fullName>
    </alternativeName>
</protein>
<dbReference type="HAMAP" id="MF_02121">
    <property type="entry name" value="ASADH"/>
    <property type="match status" value="1"/>
</dbReference>
<evidence type="ECO:0000256" key="5">
    <source>
        <dbReference type="ARBA" id="ARBA00011738"/>
    </source>
</evidence>
<evidence type="ECO:0000256" key="4">
    <source>
        <dbReference type="ARBA" id="ARBA00010584"/>
    </source>
</evidence>
<evidence type="ECO:0000256" key="13">
    <source>
        <dbReference type="ARBA" id="ARBA00023167"/>
    </source>
</evidence>
<feature type="binding site" evidence="15">
    <location>
        <begin position="48"/>
        <end position="49"/>
    </location>
    <ligand>
        <name>NADP(+)</name>
        <dbReference type="ChEBI" id="CHEBI:58349"/>
    </ligand>
</feature>
<dbReference type="UniPathway" id="UPA00034">
    <property type="reaction ID" value="UER00016"/>
</dbReference>
<dbReference type="RefSeq" id="WP_093990783.1">
    <property type="nucleotide sequence ID" value="NZ_FXZK01000001.1"/>
</dbReference>
<comment type="catalytic activity">
    <reaction evidence="14 15">
        <text>L-aspartate 4-semialdehyde + phosphate + NADP(+) = 4-phospho-L-aspartate + NADPH + H(+)</text>
        <dbReference type="Rhea" id="RHEA:24284"/>
        <dbReference type="ChEBI" id="CHEBI:15378"/>
        <dbReference type="ChEBI" id="CHEBI:43474"/>
        <dbReference type="ChEBI" id="CHEBI:57535"/>
        <dbReference type="ChEBI" id="CHEBI:57783"/>
        <dbReference type="ChEBI" id="CHEBI:58349"/>
        <dbReference type="ChEBI" id="CHEBI:537519"/>
        <dbReference type="EC" id="1.2.1.11"/>
    </reaction>
</comment>
<evidence type="ECO:0000256" key="12">
    <source>
        <dbReference type="ARBA" id="ARBA00023154"/>
    </source>
</evidence>
<keyword evidence="13 15" id="KW-0486">Methionine biosynthesis</keyword>
<feature type="binding site" evidence="15">
    <location>
        <begin position="167"/>
        <end position="168"/>
    </location>
    <ligand>
        <name>NADP(+)</name>
        <dbReference type="ChEBI" id="CHEBI:58349"/>
    </ligand>
</feature>
<comment type="pathway">
    <text evidence="3 15">Amino-acid biosynthesis; L-threonine biosynthesis; L-threonine from L-aspartate: step 2/5.</text>
</comment>
<proteinExistence type="inferred from homology"/>
<dbReference type="PANTHER" id="PTHR46278:SF2">
    <property type="entry name" value="ASPARTATE-SEMIALDEHYDE DEHYDROGENASE"/>
    <property type="match status" value="1"/>
</dbReference>
<feature type="domain" description="Semialdehyde dehydrogenase NAD-binding" evidence="17">
    <location>
        <begin position="13"/>
        <end position="128"/>
    </location>
</feature>
<dbReference type="Gene3D" id="3.40.50.720">
    <property type="entry name" value="NAD(P)-binding Rossmann-like Domain"/>
    <property type="match status" value="1"/>
</dbReference>
<dbReference type="InterPro" id="IPR005986">
    <property type="entry name" value="Asp_semialdehyde_DH_beta"/>
</dbReference>
<dbReference type="CDD" id="cd02316">
    <property type="entry name" value="VcASADH2_like_N"/>
    <property type="match status" value="1"/>
</dbReference>
<dbReference type="SUPFAM" id="SSF51735">
    <property type="entry name" value="NAD(P)-binding Rossmann-fold domains"/>
    <property type="match status" value="1"/>
</dbReference>
<comment type="subunit">
    <text evidence="5 15">Homodimer.</text>
</comment>
<dbReference type="GO" id="GO:0019877">
    <property type="term" value="P:diaminopimelate biosynthetic process"/>
    <property type="evidence" value="ECO:0007669"/>
    <property type="project" value="UniProtKB-UniRule"/>
</dbReference>
<dbReference type="GO" id="GO:0009089">
    <property type="term" value="P:lysine biosynthetic process via diaminopimelate"/>
    <property type="evidence" value="ECO:0007669"/>
    <property type="project" value="UniProtKB-UniRule"/>
</dbReference>
<dbReference type="GO" id="GO:0050661">
    <property type="term" value="F:NADP binding"/>
    <property type="evidence" value="ECO:0007669"/>
    <property type="project" value="UniProtKB-UniRule"/>
</dbReference>
<gene>
    <name evidence="15 18" type="primary">asd</name>
    <name evidence="18" type="ORF">LOM8899_00759</name>
</gene>
<dbReference type="PANTHER" id="PTHR46278">
    <property type="entry name" value="DEHYDROGENASE, PUTATIVE-RELATED"/>
    <property type="match status" value="1"/>
</dbReference>
<dbReference type="EC" id="1.2.1.11" evidence="6 15"/>
<evidence type="ECO:0000256" key="16">
    <source>
        <dbReference type="PIRSR" id="PIRSR000148-1"/>
    </source>
</evidence>
<dbReference type="PIRSF" id="PIRSF000148">
    <property type="entry name" value="ASA_dh"/>
    <property type="match status" value="1"/>
</dbReference>
<evidence type="ECO:0000313" key="19">
    <source>
        <dbReference type="Proteomes" id="UP000201613"/>
    </source>
</evidence>
<dbReference type="GO" id="GO:0071266">
    <property type="term" value="P:'de novo' L-methionine biosynthetic process"/>
    <property type="evidence" value="ECO:0007669"/>
    <property type="project" value="UniProtKB-UniRule"/>
</dbReference>
<dbReference type="GO" id="GO:0009097">
    <property type="term" value="P:isoleucine biosynthetic process"/>
    <property type="evidence" value="ECO:0007669"/>
    <property type="project" value="UniProtKB-UniRule"/>
</dbReference>
<dbReference type="OrthoDB" id="9805684at2"/>
<evidence type="ECO:0000256" key="7">
    <source>
        <dbReference type="ARBA" id="ARBA00022605"/>
    </source>
</evidence>
<comment type="pathway">
    <text evidence="1 15">Amino-acid biosynthesis; L-methionine biosynthesis via de novo pathway; L-homoserine from L-aspartate: step 2/3.</text>
</comment>
<evidence type="ECO:0000256" key="9">
    <source>
        <dbReference type="ARBA" id="ARBA00022857"/>
    </source>
</evidence>
<feature type="binding site" evidence="15">
    <location>
        <position position="164"/>
    </location>
    <ligand>
        <name>substrate</name>
    </ligand>
</feature>
<dbReference type="NCBIfam" id="NF011456">
    <property type="entry name" value="PRK14874.1"/>
    <property type="match status" value="1"/>
</dbReference>
<dbReference type="InterPro" id="IPR000534">
    <property type="entry name" value="Semialdehyde_DH_NAD-bd"/>
</dbReference>
<evidence type="ECO:0000313" key="18">
    <source>
        <dbReference type="EMBL" id="SMY06632.1"/>
    </source>
</evidence>
<feature type="binding site" evidence="15">
    <location>
        <position position="189"/>
    </location>
    <ligand>
        <name>NADP(+)</name>
        <dbReference type="ChEBI" id="CHEBI:58349"/>
    </ligand>
</feature>
<name>A0A238LAM4_9RHOB</name>
<sequence>MNAQSSIRPAAPVIAIVGATGAVGAELIACLEQRDVPLSALRLLASPRSAGQVVPFRGADLTIEALNDDSFEGVDIAFFSAGATISRRFAPLAVAAGARVIDNSSAFRMDEAVPLVVPEANAAALADHAGLIANPNCVAAIATVALAPLQQRWSISRLSLTTYQSASGAGAIAMEELRQGTAAALADTPFEPQVFPHPYAFNLFSHNAEIDPETGYNGEELKVIAETRRILGQPKLPIGVTCVRVPVLRAHSMAVTIRFEDHITPAQIRDCLAAAPGVRIVDDQATNHFPMPSEASGEDDVLVGRIRTDLGDPSGRSIAMFLSGDQLRKGAALNAVQIAEALLAVPA</sequence>
<evidence type="ECO:0000256" key="2">
    <source>
        <dbReference type="ARBA" id="ARBA00005076"/>
    </source>
</evidence>
<evidence type="ECO:0000256" key="15">
    <source>
        <dbReference type="HAMAP-Rule" id="MF_02121"/>
    </source>
</evidence>
<keyword evidence="11 15" id="KW-0560">Oxidoreductase</keyword>
<comment type="function">
    <text evidence="15">Catalyzes the NADPH-dependent formation of L-aspartate-semialdehyde (L-ASA) by the reductive dephosphorylation of L-aspartyl-4-phosphate.</text>
</comment>
<keyword evidence="8 15" id="KW-0791">Threonine biosynthesis</keyword>
<evidence type="ECO:0000256" key="14">
    <source>
        <dbReference type="ARBA" id="ARBA00047891"/>
    </source>
</evidence>
<dbReference type="Gene3D" id="3.30.360.10">
    <property type="entry name" value="Dihydrodipicolinate Reductase, domain 2"/>
    <property type="match status" value="1"/>
</dbReference>
<evidence type="ECO:0000256" key="11">
    <source>
        <dbReference type="ARBA" id="ARBA00023002"/>
    </source>
</evidence>
<evidence type="ECO:0000256" key="10">
    <source>
        <dbReference type="ARBA" id="ARBA00022915"/>
    </source>
</evidence>
<dbReference type="Pfam" id="PF01118">
    <property type="entry name" value="Semialdhyde_dh"/>
    <property type="match status" value="1"/>
</dbReference>
<dbReference type="UniPathway" id="UPA00051">
    <property type="reaction ID" value="UER00464"/>
</dbReference>
<dbReference type="InterPro" id="IPR012280">
    <property type="entry name" value="Semialdhyde_DH_dimer_dom"/>
</dbReference>
<dbReference type="NCBIfam" id="TIGR01296">
    <property type="entry name" value="asd_B"/>
    <property type="match status" value="1"/>
</dbReference>